<evidence type="ECO:0000313" key="2">
    <source>
        <dbReference type="EMBL" id="ADJ24495.1"/>
    </source>
</evidence>
<protein>
    <submittedName>
        <fullName evidence="2">Cobaltochelatase, CobN subunit</fullName>
        <ecNumber evidence="2">6.6.1.2</ecNumber>
    </submittedName>
</protein>
<gene>
    <name evidence="2" type="ordered locus">Hden_2699</name>
</gene>
<dbReference type="InterPro" id="IPR003672">
    <property type="entry name" value="CobN/Mg_chltase"/>
</dbReference>
<dbReference type="AlphaFoldDB" id="D8JTU7"/>
<dbReference type="PANTHER" id="PTHR44119:SF4">
    <property type="entry name" value="AEROBIC COBALTOCHELATASE SUBUNIT COBN"/>
    <property type="match status" value="1"/>
</dbReference>
<feature type="domain" description="CobN/magnesium chelatase" evidence="1">
    <location>
        <begin position="143"/>
        <end position="674"/>
    </location>
</feature>
<feature type="domain" description="CobN/magnesium chelatase" evidence="1">
    <location>
        <begin position="677"/>
        <end position="1073"/>
    </location>
</feature>
<proteinExistence type="predicted"/>
<reference evidence="3" key="1">
    <citation type="journal article" date="2011" name="J. Bacteriol.">
        <title>Genome sequences of eight morphologically diverse alphaproteobacteria.</title>
        <authorList>
            <consortium name="US DOE Joint Genome Institute"/>
            <person name="Brown P.J."/>
            <person name="Kysela D.T."/>
            <person name="Buechlein A."/>
            <person name="Hemmerich C."/>
            <person name="Brun Y.V."/>
        </authorList>
    </citation>
    <scope>NUCLEOTIDE SEQUENCE [LARGE SCALE GENOMIC DNA]</scope>
    <source>
        <strain evidence="3">ATCC 51888 / DSM 1869 / NCIB 11706 / TK 0415</strain>
    </source>
</reference>
<dbReference type="OrthoDB" id="9757976at2"/>
<dbReference type="KEGG" id="hdn:Hden_2699"/>
<dbReference type="CDD" id="cd10150">
    <property type="entry name" value="CobN_like"/>
    <property type="match status" value="1"/>
</dbReference>
<accession>D8JTU7</accession>
<dbReference type="EC" id="6.6.1.2" evidence="2"/>
<dbReference type="GO" id="GO:0051116">
    <property type="term" value="F:cobaltochelatase activity"/>
    <property type="evidence" value="ECO:0007669"/>
    <property type="project" value="UniProtKB-EC"/>
</dbReference>
<sequence>MHIVVREARELDEAAAVQDLGLSPADILVLSFSDSDLAMAAAAFRDVPEAQRPSLRVVNLSALRHPMSVDLFIDATMNGSKAILVRLLGGLDYWRYGGEQLSKRCRELGIALAIVPGDGRPDLRLAALSTLPADDLANLEALLDEGGIENTRAALSSVLARAGGSTEALPRVRAIPAYGVYRESLQRSARGSAIIVFYRSHLLAGDVAPIDAIADALEQRGLATTAIFVPSLKAPDAADWLRAAMKSMTPDIIINATAFAARDSDHASPLDTADCPVLQVALTNASRALWDRSQRGASASDLAMHVVLPELDGRLFAGVVSFKEPDETVNEVGISLLKHAPYDHGIAHVTDLARAWVHLRATPRSERRVGLLLSTYPGRPDQIAHAVGLDGFESTQRILSRLLNDGYGVTDAPRSARDVVESLAETNQIRWPLEDYKTAFQNLPQGFRDLVTSAWGAPETDASCVNGAFAFRAAPFGNVIVGLQPERGQPQDRKAEYHDPSTPPRHSYVAFYLWLRHVAKIDALMHLGAHGTLEWLPGKAIAASEACAPRAILGSLPLVYPFIVNDPGEAAQAKRRIAAITLGHKPPPMTEAGISGPLSDVERLVDEFSSADGLDPRRRKALSEQIVDAAVRAGIAERCGLTAGMPTNDALMRIDAFLCDVKELSIRDGLHVLDDIELDAIVRALDGKFIEPGPAGAPSRGRSDVLPTGRNLFSVDPRAVPTPTAWANGKRAAKAILERYVSDHGEWPRAIVLDLWGSATLRTGGEELATALALLGVRPAWDERSYRVTGVETESIAELGRPRVDVTLRISGLFRDMFGAQLALFDSAVALVAQLKEDAGDNPLVECAKIAPRLDRIFGPADGSFGAGVMQLIDRGSWKNQSDLGASYIESSAHTYNADGTSEAAKDNFESRVKSADAFVHIQDHREIDLLTGGDFAAHEGGFAAAAASVGNDKVSLYHGDTGTPDAPRVRTLAEECARVVHGRAANSRWIDGQMRHGFRGAAEMAQSVDAAFAFAATAKAVDDGAFERLYQAYLGDPAVAAFIARENPAAIDAMRRRFEDAIARGLWHPRRNDIGVRNPSSQEAAE</sequence>
<dbReference type="Pfam" id="PF02514">
    <property type="entry name" value="CobN-Mg_chel"/>
    <property type="match status" value="2"/>
</dbReference>
<dbReference type="NCBIfam" id="NF008973">
    <property type="entry name" value="PRK12321.1"/>
    <property type="match status" value="1"/>
</dbReference>
<dbReference type="EMBL" id="CP002083">
    <property type="protein sequence ID" value="ADJ24495.1"/>
    <property type="molecule type" value="Genomic_DNA"/>
</dbReference>
<organism evidence="2 3">
    <name type="scientific">Hyphomicrobium denitrificans (strain ATCC 51888 / DSM 1869 / NCIMB 11706 / TK 0415)</name>
    <dbReference type="NCBI Taxonomy" id="582899"/>
    <lineage>
        <taxon>Bacteria</taxon>
        <taxon>Pseudomonadati</taxon>
        <taxon>Pseudomonadota</taxon>
        <taxon>Alphaproteobacteria</taxon>
        <taxon>Hyphomicrobiales</taxon>
        <taxon>Hyphomicrobiaceae</taxon>
        <taxon>Hyphomicrobium</taxon>
    </lineage>
</organism>
<evidence type="ECO:0000313" key="3">
    <source>
        <dbReference type="Proteomes" id="UP000002033"/>
    </source>
</evidence>
<dbReference type="RefSeq" id="WP_013216654.1">
    <property type="nucleotide sequence ID" value="NC_014313.1"/>
</dbReference>
<dbReference type="HOGENOM" id="CLU_002017_1_0_5"/>
<dbReference type="eggNOG" id="COG1429">
    <property type="taxonomic scope" value="Bacteria"/>
</dbReference>
<evidence type="ECO:0000259" key="1">
    <source>
        <dbReference type="Pfam" id="PF02514"/>
    </source>
</evidence>
<name>D8JTU7_HYPDA</name>
<keyword evidence="2" id="KW-0436">Ligase</keyword>
<keyword evidence="3" id="KW-1185">Reference proteome</keyword>
<dbReference type="STRING" id="582899.Hden_2699"/>
<dbReference type="PANTHER" id="PTHR44119">
    <property type="entry name" value="MAGNESIUM-CHELATASE SUBUNIT CHLH, CHLOROPLASTIC"/>
    <property type="match status" value="1"/>
</dbReference>
<dbReference type="Proteomes" id="UP000002033">
    <property type="component" value="Chromosome"/>
</dbReference>